<keyword evidence="1" id="KW-0175">Coiled coil</keyword>
<dbReference type="EMBL" id="WVTB01000066">
    <property type="protein sequence ID" value="KAF3801792.1"/>
    <property type="molecule type" value="Genomic_DNA"/>
</dbReference>
<accession>A0A8H4CDQ9</accession>
<reference evidence="2" key="2">
    <citation type="submission" date="2020-03" db="EMBL/GenBank/DDBJ databases">
        <authorList>
            <person name="Fu F.-F."/>
            <person name="Chen J."/>
        </authorList>
    </citation>
    <scope>NUCLEOTIDE SEQUENCE</scope>
    <source>
        <strain evidence="2">Lc1</strain>
    </source>
</reference>
<evidence type="ECO:0000313" key="3">
    <source>
        <dbReference type="Proteomes" id="UP000613401"/>
    </source>
</evidence>
<gene>
    <name evidence="2" type="ORF">GCG54_00015011</name>
</gene>
<dbReference type="RefSeq" id="XP_045260951.1">
    <property type="nucleotide sequence ID" value="XM_045414829.1"/>
</dbReference>
<proteinExistence type="predicted"/>
<dbReference type="AlphaFoldDB" id="A0A8H4CDQ9"/>
<evidence type="ECO:0000256" key="1">
    <source>
        <dbReference type="SAM" id="Coils"/>
    </source>
</evidence>
<sequence>MTDIDLEQLLRVPSLTFKAAGPVLGTGIIAESALRLLQLESGQRHQGASQLLVVKRITYFARGALGISTHYPDIGPKTVAYQSMVTRIVTLDKIAEREHVAKGLTMRQAVMRIVDNYRIARKHYVLHADVVDPPVPVARENETEAALATRQRFDFTLREMWGVLDQLQGLMTVSGRATVAAKQALAQEKKEHLTSRDKVKAAQKQAAILQSENEELKKENEDLKSYILVMKKDAMYAMSAIEDSN</sequence>
<keyword evidence="3" id="KW-1185">Reference proteome</keyword>
<organism evidence="2 3">
    <name type="scientific">Colletotrichum gloeosporioides</name>
    <name type="common">Anthracnose fungus</name>
    <name type="synonym">Glomerella cingulata</name>
    <dbReference type="NCBI Taxonomy" id="474922"/>
    <lineage>
        <taxon>Eukaryota</taxon>
        <taxon>Fungi</taxon>
        <taxon>Dikarya</taxon>
        <taxon>Ascomycota</taxon>
        <taxon>Pezizomycotina</taxon>
        <taxon>Sordariomycetes</taxon>
        <taxon>Hypocreomycetidae</taxon>
        <taxon>Glomerellales</taxon>
        <taxon>Glomerellaceae</taxon>
        <taxon>Colletotrichum</taxon>
        <taxon>Colletotrichum gloeosporioides species complex</taxon>
    </lineage>
</organism>
<name>A0A8H4CDQ9_COLGL</name>
<protein>
    <submittedName>
        <fullName evidence="2">Uncharacterized protein</fullName>
    </submittedName>
</protein>
<evidence type="ECO:0000313" key="2">
    <source>
        <dbReference type="EMBL" id="KAF3801792.1"/>
    </source>
</evidence>
<dbReference type="Proteomes" id="UP000613401">
    <property type="component" value="Unassembled WGS sequence"/>
</dbReference>
<feature type="coiled-coil region" evidence="1">
    <location>
        <begin position="199"/>
        <end position="233"/>
    </location>
</feature>
<reference evidence="2" key="1">
    <citation type="journal article" date="2020" name="Phytopathology">
        <title>Genome sequence and comparative analysis of Colletotrichum gloeosporioides isolated from Liriodendron leaves.</title>
        <authorList>
            <person name="Fu F.F."/>
            <person name="Hao Z."/>
            <person name="Wang P."/>
            <person name="Lu Y."/>
            <person name="Xue L.J."/>
            <person name="Wei G."/>
            <person name="Tian Y."/>
            <person name="Baishi H."/>
            <person name="Xu H."/>
            <person name="Shi J."/>
            <person name="Cheng T."/>
            <person name="Wang G."/>
            <person name="Yi Y."/>
            <person name="Chen J."/>
        </authorList>
    </citation>
    <scope>NUCLEOTIDE SEQUENCE</scope>
    <source>
        <strain evidence="2">Lc1</strain>
    </source>
</reference>
<comment type="caution">
    <text evidence="2">The sequence shown here is derived from an EMBL/GenBank/DDBJ whole genome shotgun (WGS) entry which is preliminary data.</text>
</comment>
<dbReference type="GeneID" id="69022118"/>